<protein>
    <submittedName>
        <fullName evidence="2">Kinase-like domain-containing protein</fullName>
    </submittedName>
</protein>
<dbReference type="InterPro" id="IPR059179">
    <property type="entry name" value="MLKL-like_MCAfunc"/>
</dbReference>
<keyword evidence="3" id="KW-1185">Reference proteome</keyword>
<dbReference type="SMART" id="SM00220">
    <property type="entry name" value="S_TKc"/>
    <property type="match status" value="1"/>
</dbReference>
<dbReference type="SUPFAM" id="SSF56112">
    <property type="entry name" value="Protein kinase-like (PK-like)"/>
    <property type="match status" value="1"/>
</dbReference>
<name>A0A397W6F6_9GLOM</name>
<dbReference type="InterPro" id="IPR036537">
    <property type="entry name" value="Adaptor_Cbl_N_dom_sf"/>
</dbReference>
<dbReference type="Gene3D" id="1.20.930.20">
    <property type="entry name" value="Adaptor protein Cbl, N-terminal domain"/>
    <property type="match status" value="1"/>
</dbReference>
<dbReference type="InterPro" id="IPR001245">
    <property type="entry name" value="Ser-Thr/Tyr_kinase_cat_dom"/>
</dbReference>
<dbReference type="InterPro" id="IPR050167">
    <property type="entry name" value="Ser_Thr_protein_kinase"/>
</dbReference>
<dbReference type="Gene3D" id="1.10.510.10">
    <property type="entry name" value="Transferase(Phosphotransferase) domain 1"/>
    <property type="match status" value="1"/>
</dbReference>
<evidence type="ECO:0000313" key="2">
    <source>
        <dbReference type="EMBL" id="RIB26916.1"/>
    </source>
</evidence>
<dbReference type="AlphaFoldDB" id="A0A397W6F6"/>
<dbReference type="EMBL" id="QKWP01000118">
    <property type="protein sequence ID" value="RIB26916.1"/>
    <property type="molecule type" value="Genomic_DNA"/>
</dbReference>
<sequence length="394" mass="45541">MSNTYTTMKPGVRNVIVDTISNVNDAAGSYVPFLNALNVLVREVNKIYEDAECNKELCSIMADRVAVGEFAMRRMLEKNDSEYYFQKYFKSFKRFENILINIKDFTNKVSKLEGFRKFLGASEVKKNYEKLIKEFDTSINDLQFTIAVVNESQNQKVFDSIMGVEETLKTLGDKLDIVVQSVNIAKNSDSASLPMIDQNELGEPIKLDYRGPDNCPVIKKFYKGSEVACRPTKMSKFFNEEIKLLELGKLGQSPYILQFYGLSNVNNHDVMIFDWAENGTLKELYNNYHIPWTRKIQITRDICRGLIYLRSAKILHHDVRCKNVFVLRNLDPKLGNFSCGRQIDAETRNLSDLTTDIIHWMAPEQIDKYKNGKIKEKTYTFNSEIFRVGILMKY</sequence>
<dbReference type="Pfam" id="PF07714">
    <property type="entry name" value="PK_Tyr_Ser-Thr"/>
    <property type="match status" value="1"/>
</dbReference>
<evidence type="ECO:0000259" key="1">
    <source>
        <dbReference type="PROSITE" id="PS50011"/>
    </source>
</evidence>
<reference evidence="2 3" key="1">
    <citation type="submission" date="2018-06" db="EMBL/GenBank/DDBJ databases">
        <title>Comparative genomics reveals the genomic features of Rhizophagus irregularis, R. cerebriforme, R. diaphanum and Gigaspora rosea, and their symbiotic lifestyle signature.</title>
        <authorList>
            <person name="Morin E."/>
            <person name="San Clemente H."/>
            <person name="Chen E.C.H."/>
            <person name="De La Providencia I."/>
            <person name="Hainaut M."/>
            <person name="Kuo A."/>
            <person name="Kohler A."/>
            <person name="Murat C."/>
            <person name="Tang N."/>
            <person name="Roy S."/>
            <person name="Loubradou J."/>
            <person name="Henrissat B."/>
            <person name="Grigoriev I.V."/>
            <person name="Corradi N."/>
            <person name="Roux C."/>
            <person name="Martin F.M."/>
        </authorList>
    </citation>
    <scope>NUCLEOTIDE SEQUENCE [LARGE SCALE GENOMIC DNA]</scope>
    <source>
        <strain evidence="2 3">DAOM 194757</strain>
    </source>
</reference>
<organism evidence="2 3">
    <name type="scientific">Gigaspora rosea</name>
    <dbReference type="NCBI Taxonomy" id="44941"/>
    <lineage>
        <taxon>Eukaryota</taxon>
        <taxon>Fungi</taxon>
        <taxon>Fungi incertae sedis</taxon>
        <taxon>Mucoromycota</taxon>
        <taxon>Glomeromycotina</taxon>
        <taxon>Glomeromycetes</taxon>
        <taxon>Diversisporales</taxon>
        <taxon>Gigasporaceae</taxon>
        <taxon>Gigaspora</taxon>
    </lineage>
</organism>
<dbReference type="GO" id="GO:0005737">
    <property type="term" value="C:cytoplasm"/>
    <property type="evidence" value="ECO:0007669"/>
    <property type="project" value="TreeGrafter"/>
</dbReference>
<keyword evidence="2" id="KW-0418">Kinase</keyword>
<dbReference type="GO" id="GO:0004672">
    <property type="term" value="F:protein kinase activity"/>
    <property type="evidence" value="ECO:0007669"/>
    <property type="project" value="InterPro"/>
</dbReference>
<evidence type="ECO:0000313" key="3">
    <source>
        <dbReference type="Proteomes" id="UP000266673"/>
    </source>
</evidence>
<accession>A0A397W6F6</accession>
<gene>
    <name evidence="2" type="ORF">C2G38_138608</name>
</gene>
<proteinExistence type="predicted"/>
<dbReference type="OrthoDB" id="2314769at2759"/>
<dbReference type="GO" id="GO:0005524">
    <property type="term" value="F:ATP binding"/>
    <property type="evidence" value="ECO:0007669"/>
    <property type="project" value="InterPro"/>
</dbReference>
<dbReference type="InterPro" id="IPR008266">
    <property type="entry name" value="Tyr_kinase_AS"/>
</dbReference>
<dbReference type="GO" id="GO:0007166">
    <property type="term" value="P:cell surface receptor signaling pathway"/>
    <property type="evidence" value="ECO:0007669"/>
    <property type="project" value="InterPro"/>
</dbReference>
<dbReference type="PANTHER" id="PTHR23257">
    <property type="entry name" value="SERINE-THREONINE PROTEIN KINASE"/>
    <property type="match status" value="1"/>
</dbReference>
<dbReference type="PANTHER" id="PTHR23257:SF963">
    <property type="entry name" value="AT08303P"/>
    <property type="match status" value="1"/>
</dbReference>
<dbReference type="InterPro" id="IPR000719">
    <property type="entry name" value="Prot_kinase_dom"/>
</dbReference>
<comment type="caution">
    <text evidence="2">The sequence shown here is derived from an EMBL/GenBank/DDBJ whole genome shotgun (WGS) entry which is preliminary data.</text>
</comment>
<dbReference type="STRING" id="44941.A0A397W6F6"/>
<dbReference type="PROSITE" id="PS50011">
    <property type="entry name" value="PROTEIN_KINASE_DOM"/>
    <property type="match status" value="1"/>
</dbReference>
<keyword evidence="2" id="KW-0808">Transferase</keyword>
<feature type="domain" description="Protein kinase" evidence="1">
    <location>
        <begin position="190"/>
        <end position="394"/>
    </location>
</feature>
<dbReference type="InterPro" id="IPR011009">
    <property type="entry name" value="Kinase-like_dom_sf"/>
</dbReference>
<dbReference type="CDD" id="cd21037">
    <property type="entry name" value="MLKL_NTD"/>
    <property type="match status" value="1"/>
</dbReference>
<dbReference type="Proteomes" id="UP000266673">
    <property type="component" value="Unassembled WGS sequence"/>
</dbReference>
<dbReference type="PROSITE" id="PS00109">
    <property type="entry name" value="PROTEIN_KINASE_TYR"/>
    <property type="match status" value="1"/>
</dbReference>